<feature type="region of interest" description="Disordered" evidence="1">
    <location>
        <begin position="306"/>
        <end position="407"/>
    </location>
</feature>
<feature type="region of interest" description="Disordered" evidence="1">
    <location>
        <begin position="1044"/>
        <end position="1069"/>
    </location>
</feature>
<feature type="compositionally biased region" description="Pro residues" evidence="1">
    <location>
        <begin position="82"/>
        <end position="91"/>
    </location>
</feature>
<dbReference type="EMBL" id="AMWN01000006">
    <property type="protein sequence ID" value="EXJ83727.1"/>
    <property type="molecule type" value="Genomic_DNA"/>
</dbReference>
<dbReference type="OrthoDB" id="4144187at2759"/>
<feature type="region of interest" description="Disordered" evidence="1">
    <location>
        <begin position="916"/>
        <end position="1029"/>
    </location>
</feature>
<feature type="compositionally biased region" description="Polar residues" evidence="1">
    <location>
        <begin position="752"/>
        <end position="785"/>
    </location>
</feature>
<comment type="caution">
    <text evidence="2">The sequence shown here is derived from an EMBL/GenBank/DDBJ whole genome shotgun (WGS) entry which is preliminary data.</text>
</comment>
<dbReference type="HOGENOM" id="CLU_291724_0_0_1"/>
<dbReference type="Proteomes" id="UP000019484">
    <property type="component" value="Unassembled WGS sequence"/>
</dbReference>
<feature type="region of interest" description="Disordered" evidence="1">
    <location>
        <begin position="1"/>
        <end position="158"/>
    </location>
</feature>
<feature type="compositionally biased region" description="Polar residues" evidence="1">
    <location>
        <begin position="390"/>
        <end position="407"/>
    </location>
</feature>
<feature type="compositionally biased region" description="Basic residues" evidence="1">
    <location>
        <begin position="176"/>
        <end position="196"/>
    </location>
</feature>
<dbReference type="eggNOG" id="ENOG502T4HY">
    <property type="taxonomic scope" value="Eukaryota"/>
</dbReference>
<dbReference type="GeneID" id="19162212"/>
<evidence type="ECO:0000313" key="2">
    <source>
        <dbReference type="EMBL" id="EXJ83727.1"/>
    </source>
</evidence>
<feature type="compositionally biased region" description="Basic residues" evidence="1">
    <location>
        <begin position="835"/>
        <end position="844"/>
    </location>
</feature>
<proteinExistence type="predicted"/>
<feature type="compositionally biased region" description="Basic residues" evidence="1">
    <location>
        <begin position="799"/>
        <end position="810"/>
    </location>
</feature>
<feature type="compositionally biased region" description="Low complexity" evidence="1">
    <location>
        <begin position="688"/>
        <end position="702"/>
    </location>
</feature>
<reference evidence="2 3" key="1">
    <citation type="submission" date="2013-03" db="EMBL/GenBank/DDBJ databases">
        <title>The Genome Sequence of Capronia coronata CBS 617.96.</title>
        <authorList>
            <consortium name="The Broad Institute Genomics Platform"/>
            <person name="Cuomo C."/>
            <person name="de Hoog S."/>
            <person name="Gorbushina A."/>
            <person name="Walker B."/>
            <person name="Young S.K."/>
            <person name="Zeng Q."/>
            <person name="Gargeya S."/>
            <person name="Fitzgerald M."/>
            <person name="Haas B."/>
            <person name="Abouelleil A."/>
            <person name="Allen A.W."/>
            <person name="Alvarado L."/>
            <person name="Arachchi H.M."/>
            <person name="Berlin A.M."/>
            <person name="Chapman S.B."/>
            <person name="Gainer-Dewar J."/>
            <person name="Goldberg J."/>
            <person name="Griggs A."/>
            <person name="Gujja S."/>
            <person name="Hansen M."/>
            <person name="Howarth C."/>
            <person name="Imamovic A."/>
            <person name="Ireland A."/>
            <person name="Larimer J."/>
            <person name="McCowan C."/>
            <person name="Murphy C."/>
            <person name="Pearson M."/>
            <person name="Poon T.W."/>
            <person name="Priest M."/>
            <person name="Roberts A."/>
            <person name="Saif S."/>
            <person name="Shea T."/>
            <person name="Sisk P."/>
            <person name="Sykes S."/>
            <person name="Wortman J."/>
            <person name="Nusbaum C."/>
            <person name="Birren B."/>
        </authorList>
    </citation>
    <scope>NUCLEOTIDE SEQUENCE [LARGE SCALE GENOMIC DNA]</scope>
    <source>
        <strain evidence="2 3">CBS 617.96</strain>
    </source>
</reference>
<feature type="region of interest" description="Disordered" evidence="1">
    <location>
        <begin position="733"/>
        <end position="844"/>
    </location>
</feature>
<feature type="compositionally biased region" description="Pro residues" evidence="1">
    <location>
        <begin position="493"/>
        <end position="503"/>
    </location>
</feature>
<feature type="region of interest" description="Disordered" evidence="1">
    <location>
        <begin position="1075"/>
        <end position="1094"/>
    </location>
</feature>
<feature type="compositionally biased region" description="Low complexity" evidence="1">
    <location>
        <begin position="204"/>
        <end position="216"/>
    </location>
</feature>
<feature type="compositionally biased region" description="Low complexity" evidence="1">
    <location>
        <begin position="926"/>
        <end position="943"/>
    </location>
</feature>
<feature type="region of interest" description="Disordered" evidence="1">
    <location>
        <begin position="458"/>
        <end position="719"/>
    </location>
</feature>
<feature type="compositionally biased region" description="Low complexity" evidence="1">
    <location>
        <begin position="811"/>
        <end position="832"/>
    </location>
</feature>
<accession>W9XT37</accession>
<feature type="compositionally biased region" description="Low complexity" evidence="1">
    <location>
        <begin position="967"/>
        <end position="981"/>
    </location>
</feature>
<feature type="compositionally biased region" description="Basic and acidic residues" evidence="1">
    <location>
        <begin position="605"/>
        <end position="618"/>
    </location>
</feature>
<feature type="region of interest" description="Disordered" evidence="1">
    <location>
        <begin position="176"/>
        <end position="279"/>
    </location>
</feature>
<organism evidence="2 3">
    <name type="scientific">Capronia coronata CBS 617.96</name>
    <dbReference type="NCBI Taxonomy" id="1182541"/>
    <lineage>
        <taxon>Eukaryota</taxon>
        <taxon>Fungi</taxon>
        <taxon>Dikarya</taxon>
        <taxon>Ascomycota</taxon>
        <taxon>Pezizomycotina</taxon>
        <taxon>Eurotiomycetes</taxon>
        <taxon>Chaetothyriomycetidae</taxon>
        <taxon>Chaetothyriales</taxon>
        <taxon>Herpotrichiellaceae</taxon>
        <taxon>Capronia</taxon>
    </lineage>
</organism>
<feature type="compositionally biased region" description="Polar residues" evidence="1">
    <location>
        <begin position="1"/>
        <end position="16"/>
    </location>
</feature>
<sequence length="1125" mass="122091">MPPHENQSSRTRTTVIDKSLPELPKITVESPKQRNRLKGEACPNPIVRKYDEPRRSPRGSRARVPQFQQSKRWAKTHTANPLTPPPPPPKTPRSTGEQQENDPDDRILTMREVSFEQQRAQPRKPRTDADRPRRPRHVSRSSSSLQDEGPCRSSATQYWKTVKATVVITPHRTAKKCFGRRPANRRAPVVRHRETKGRRAAERTPVPAKAPTPAKVQTGKNKLPVHFVAPRPNPAPPVSFPVEEASAEPGARQEGDTRVETSQPRSPVPSLHDPEKDNRFSEECRAILSSMDFNRDWLLPAASVLPAVGKPSGDEPPQAQHQAAVPKDDPNQEISIRDALSSAPALAVPGTRPVPAITVTTTSSADNSPRRPQPPARASSKTVASLAGMMQTSKSPEISRVSESSNDPLATAQSHVYADTAGTHFSNQTHWLLRMPSSASTAGHSALSPISVMSTDTLTRIEAQVRGGSDAVDHSEMKPRSYSGSEPKSSGPPSIPPERPLPALPAQTKSESEPSQHRVSIESRRGSREKSGMHSQASEPKSTIQLLRNSWQSSPPAPLLPHSSLSADGRWSADLTSVSSLKREGSPSSLASSRSFSRHAISGLRADRVKERRLRDLASSRSHSPKSDCAASSEGTHERTATPAATDAAAHGPTEEPLDQLDQFPAVPTSRPGSILNASSPTRHFRQHSTTSQASSARQLSRAQHRRDSRPSQHLSQSNIFVVVDSDPLTAKFRAGAMSPSPSIRGGYGRSGSPSKHTRTGSNLREVTTNQQSPARSVQKKTSLLSLKGEEDSTSARSPRGKPRRTRRAARNSSGRLSSSSDDSLPGGPNSPKKIASRPQKRRRWNSSDISLIKLLHQDLEEYYGTILEQEDRLKWQASQIHMMVRVLEPINRARGVKTPSSIGVDEPVYYSTTDEESWISHSRVQRPSTRQSGQSGSGRVTTPGTRAGHSQHQMPAHHRANSTGNDSTASTAASISTDTSKVLGDDASMTDPLEYEPPPSATLKPAPLGSIKKGNLNPTRVSRGGPGATVGLLQARLPEDRSVSLDSSTCGQAGSGLKRTQTQSSAADQVYQSLGLRRGNSDVQDSDDSEEARKTREAARLSVNHVLTSTDQMDLAIDQLAMYG</sequence>
<protein>
    <submittedName>
        <fullName evidence="2">Uncharacterized protein</fullName>
    </submittedName>
</protein>
<feature type="compositionally biased region" description="Low complexity" evidence="1">
    <location>
        <begin position="641"/>
        <end position="650"/>
    </location>
</feature>
<gene>
    <name evidence="2" type="ORF">A1O1_07353</name>
</gene>
<feature type="compositionally biased region" description="Polar residues" evidence="1">
    <location>
        <begin position="533"/>
        <end position="552"/>
    </location>
</feature>
<dbReference type="RefSeq" id="XP_007726413.1">
    <property type="nucleotide sequence ID" value="XM_007728223.1"/>
</dbReference>
<feature type="compositionally biased region" description="Polar residues" evidence="1">
    <location>
        <begin position="358"/>
        <end position="367"/>
    </location>
</feature>
<feature type="compositionally biased region" description="Low complexity" evidence="1">
    <location>
        <begin position="480"/>
        <end position="492"/>
    </location>
</feature>
<evidence type="ECO:0000313" key="3">
    <source>
        <dbReference type="Proteomes" id="UP000019484"/>
    </source>
</evidence>
<keyword evidence="3" id="KW-1185">Reference proteome</keyword>
<dbReference type="AlphaFoldDB" id="W9XT37"/>
<name>W9XT37_9EURO</name>
<feature type="compositionally biased region" description="Basic and acidic residues" evidence="1">
    <location>
        <begin position="510"/>
        <end position="532"/>
    </location>
</feature>
<feature type="compositionally biased region" description="Polar residues" evidence="1">
    <location>
        <begin position="1045"/>
        <end position="1069"/>
    </location>
</feature>
<feature type="compositionally biased region" description="Low complexity" evidence="1">
    <location>
        <begin position="586"/>
        <end position="595"/>
    </location>
</feature>
<evidence type="ECO:0000256" key="1">
    <source>
        <dbReference type="SAM" id="MobiDB-lite"/>
    </source>
</evidence>